<dbReference type="SMART" id="SM00315">
    <property type="entry name" value="RGS"/>
    <property type="match status" value="1"/>
</dbReference>
<reference evidence="9" key="1">
    <citation type="submission" date="2019-04" db="EMBL/GenBank/DDBJ databases">
        <title>Genome assembly of Zosterops borbonicus 15179.</title>
        <authorList>
            <person name="Leroy T."/>
            <person name="Anselmetti Y."/>
            <person name="Tilak M.-K."/>
            <person name="Nabholz B."/>
        </authorList>
    </citation>
    <scope>NUCLEOTIDE SEQUENCE</scope>
    <source>
        <strain evidence="9">HGM_15179</strain>
        <tissue evidence="9">Muscle</tissue>
    </source>
</reference>
<keyword evidence="6" id="KW-0963">Cytoplasm</keyword>
<dbReference type="InterPro" id="IPR016137">
    <property type="entry name" value="RGS"/>
</dbReference>
<dbReference type="Gene3D" id="1.10.196.10">
    <property type="match status" value="1"/>
</dbReference>
<evidence type="ECO:0000313" key="9">
    <source>
        <dbReference type="EMBL" id="TRZ12506.1"/>
    </source>
</evidence>
<dbReference type="Gene3D" id="1.10.167.10">
    <property type="entry name" value="Regulator of G-protein Signalling 4, domain 2"/>
    <property type="match status" value="1"/>
</dbReference>
<protein>
    <recommendedName>
        <fullName evidence="3">Regulator of G-protein signaling 1</fullName>
    </recommendedName>
</protein>
<keyword evidence="5" id="KW-1003">Cell membrane</keyword>
<keyword evidence="4" id="KW-0343">GTPase activation</keyword>
<dbReference type="FunFam" id="1.10.167.10:FF:000001">
    <property type="entry name" value="Putative regulator of g-protein signaling 12"/>
    <property type="match status" value="1"/>
</dbReference>
<keyword evidence="10" id="KW-1185">Reference proteome</keyword>
<gene>
    <name evidence="9" type="ORF">HGM15179_014595</name>
</gene>
<evidence type="ECO:0000256" key="4">
    <source>
        <dbReference type="ARBA" id="ARBA00022468"/>
    </source>
</evidence>
<name>A0A8K1G6K5_9PASS</name>
<dbReference type="AlphaFoldDB" id="A0A8K1G6K5"/>
<dbReference type="Proteomes" id="UP000796761">
    <property type="component" value="Unassembled WGS sequence"/>
</dbReference>
<evidence type="ECO:0000313" key="10">
    <source>
        <dbReference type="Proteomes" id="UP000796761"/>
    </source>
</evidence>
<dbReference type="GO" id="GO:0005886">
    <property type="term" value="C:plasma membrane"/>
    <property type="evidence" value="ECO:0007669"/>
    <property type="project" value="UniProtKB-SubCell"/>
</dbReference>
<dbReference type="SUPFAM" id="SSF48097">
    <property type="entry name" value="Regulator of G-protein signaling, RGS"/>
    <property type="match status" value="1"/>
</dbReference>
<evidence type="ECO:0000256" key="6">
    <source>
        <dbReference type="ARBA" id="ARBA00022490"/>
    </source>
</evidence>
<dbReference type="OrthoDB" id="196547at2759"/>
<keyword evidence="7" id="KW-0472">Membrane</keyword>
<evidence type="ECO:0000256" key="7">
    <source>
        <dbReference type="ARBA" id="ARBA00023136"/>
    </source>
</evidence>
<accession>A0A8K1G6K5</accession>
<dbReference type="Pfam" id="PF00615">
    <property type="entry name" value="RGS"/>
    <property type="match status" value="1"/>
</dbReference>
<dbReference type="GO" id="GO:0005096">
    <property type="term" value="F:GTPase activator activity"/>
    <property type="evidence" value="ECO:0007669"/>
    <property type="project" value="UniProtKB-KW"/>
</dbReference>
<dbReference type="InterPro" id="IPR024066">
    <property type="entry name" value="RGS_subdom1/3"/>
</dbReference>
<sequence length="247" mass="28101">MPGFFLSHNNMTELNGKEDCKLAEGKVHKKKQKAFGTDLKSYLKCMVPHIESGIKTSNSRNVMLSAEEVIQWSQSLEKLLASQSGQGVFREFLKSEFSEENIEFWLACEDYKKTKSDHLHGKAERIYEEFVQSDAIRQINIDYQMREATAKKAQDPTHTSFDEAQKTVYILMERDSLVKAGTKVSGKEPRQETPMSRLDAQEQAANHILQVWTDQLGQAVLVQSTITNSIVLAFRSRGDAYQSSKTR</sequence>
<evidence type="ECO:0000256" key="5">
    <source>
        <dbReference type="ARBA" id="ARBA00022475"/>
    </source>
</evidence>
<dbReference type="PANTHER" id="PTHR10845">
    <property type="entry name" value="REGULATOR OF G PROTEIN SIGNALING"/>
    <property type="match status" value="1"/>
</dbReference>
<dbReference type="InterPro" id="IPR036305">
    <property type="entry name" value="RGS_sf"/>
</dbReference>
<dbReference type="PRINTS" id="PR01301">
    <property type="entry name" value="RGSPROTEIN"/>
</dbReference>
<comment type="subcellular location">
    <subcellularLocation>
        <location evidence="1">Cell membrane</location>
        <topology evidence="1">Peripheral membrane protein</topology>
        <orientation evidence="1">Cytoplasmic side</orientation>
    </subcellularLocation>
    <subcellularLocation>
        <location evidence="2">Cytoplasm</location>
        <location evidence="2">Cytosol</location>
    </subcellularLocation>
</comment>
<evidence type="ECO:0000256" key="2">
    <source>
        <dbReference type="ARBA" id="ARBA00004514"/>
    </source>
</evidence>
<proteinExistence type="predicted"/>
<dbReference type="PROSITE" id="PS50132">
    <property type="entry name" value="RGS"/>
    <property type="match status" value="1"/>
</dbReference>
<evidence type="ECO:0000256" key="1">
    <source>
        <dbReference type="ARBA" id="ARBA00004413"/>
    </source>
</evidence>
<feature type="domain" description="RGS" evidence="8">
    <location>
        <begin position="75"/>
        <end position="179"/>
    </location>
</feature>
<evidence type="ECO:0000256" key="3">
    <source>
        <dbReference type="ARBA" id="ARBA00020118"/>
    </source>
</evidence>
<dbReference type="EMBL" id="SWJQ01000584">
    <property type="protein sequence ID" value="TRZ12506.1"/>
    <property type="molecule type" value="Genomic_DNA"/>
</dbReference>
<dbReference type="InterPro" id="IPR044926">
    <property type="entry name" value="RGS_subdomain_2"/>
</dbReference>
<evidence type="ECO:0000259" key="8">
    <source>
        <dbReference type="PROSITE" id="PS50132"/>
    </source>
</evidence>
<dbReference type="GO" id="GO:0005829">
    <property type="term" value="C:cytosol"/>
    <property type="evidence" value="ECO:0007669"/>
    <property type="project" value="UniProtKB-SubCell"/>
</dbReference>
<organism evidence="9 10">
    <name type="scientific">Zosterops borbonicus</name>
    <dbReference type="NCBI Taxonomy" id="364589"/>
    <lineage>
        <taxon>Eukaryota</taxon>
        <taxon>Metazoa</taxon>
        <taxon>Chordata</taxon>
        <taxon>Craniata</taxon>
        <taxon>Vertebrata</taxon>
        <taxon>Euteleostomi</taxon>
        <taxon>Archelosauria</taxon>
        <taxon>Archosauria</taxon>
        <taxon>Dinosauria</taxon>
        <taxon>Saurischia</taxon>
        <taxon>Theropoda</taxon>
        <taxon>Coelurosauria</taxon>
        <taxon>Aves</taxon>
        <taxon>Neognathae</taxon>
        <taxon>Neoaves</taxon>
        <taxon>Telluraves</taxon>
        <taxon>Australaves</taxon>
        <taxon>Passeriformes</taxon>
        <taxon>Sylvioidea</taxon>
        <taxon>Zosteropidae</taxon>
        <taxon>Zosterops</taxon>
    </lineage>
</organism>
<dbReference type="PANTHER" id="PTHR10845:SF34">
    <property type="entry name" value="REGULATOR OF G-PROTEIN SIGNALING 1"/>
    <property type="match status" value="1"/>
</dbReference>
<comment type="caution">
    <text evidence="9">The sequence shown here is derived from an EMBL/GenBank/DDBJ whole genome shotgun (WGS) entry which is preliminary data.</text>
</comment>